<feature type="domain" description="F-BAR" evidence="11">
    <location>
        <begin position="202"/>
        <end position="475"/>
    </location>
</feature>
<evidence type="ECO:0000256" key="1">
    <source>
        <dbReference type="ARBA" id="ARBA00022468"/>
    </source>
</evidence>
<feature type="region of interest" description="Disordered" evidence="8">
    <location>
        <begin position="866"/>
        <end position="893"/>
    </location>
</feature>
<dbReference type="SUPFAM" id="SSF57889">
    <property type="entry name" value="Cysteine-rich domain"/>
    <property type="match status" value="1"/>
</dbReference>
<feature type="compositionally biased region" description="Basic and acidic residues" evidence="8">
    <location>
        <begin position="866"/>
        <end position="886"/>
    </location>
</feature>
<dbReference type="GO" id="GO:0007165">
    <property type="term" value="P:signal transduction"/>
    <property type="evidence" value="ECO:0007669"/>
    <property type="project" value="InterPro"/>
</dbReference>
<dbReference type="PROSITE" id="PS51741">
    <property type="entry name" value="F_BAR"/>
    <property type="match status" value="1"/>
</dbReference>
<reference evidence="15" key="1">
    <citation type="submission" date="2016-11" db="UniProtKB">
        <authorList>
            <consortium name="WormBaseParasite"/>
        </authorList>
    </citation>
    <scope>IDENTIFICATION</scope>
</reference>
<dbReference type="EMBL" id="CAJFDI010000002">
    <property type="protein sequence ID" value="CAD5215161.1"/>
    <property type="molecule type" value="Genomic_DNA"/>
</dbReference>
<protein>
    <submittedName>
        <fullName evidence="12">(pine wood nematode) hypothetical protein</fullName>
    </submittedName>
</protein>
<accession>A0A1I7RPU2</accession>
<evidence type="ECO:0000259" key="9">
    <source>
        <dbReference type="PROSITE" id="PS50081"/>
    </source>
</evidence>
<evidence type="ECO:0000256" key="3">
    <source>
        <dbReference type="ARBA" id="ARBA00022771"/>
    </source>
</evidence>
<keyword evidence="1" id="KW-0343">GTPase activation</keyword>
<dbReference type="WBParaSite" id="BXY_0273300.1">
    <property type="protein sequence ID" value="BXY_0273300.1"/>
    <property type="gene ID" value="BXY_0273300"/>
</dbReference>
<evidence type="ECO:0000256" key="5">
    <source>
        <dbReference type="ARBA" id="ARBA00023054"/>
    </source>
</evidence>
<dbReference type="eggNOG" id="KOG1453">
    <property type="taxonomic scope" value="Eukaryota"/>
</dbReference>
<evidence type="ECO:0000313" key="14">
    <source>
        <dbReference type="Proteomes" id="UP000659654"/>
    </source>
</evidence>
<feature type="domain" description="Rho-GAP" evidence="10">
    <location>
        <begin position="639"/>
        <end position="846"/>
    </location>
</feature>
<dbReference type="CDD" id="cd20816">
    <property type="entry name" value="C1_GMIP-like"/>
    <property type="match status" value="1"/>
</dbReference>
<feature type="compositionally biased region" description="Low complexity" evidence="8">
    <location>
        <begin position="1054"/>
        <end position="1063"/>
    </location>
</feature>
<evidence type="ECO:0000256" key="7">
    <source>
        <dbReference type="SAM" id="Coils"/>
    </source>
</evidence>
<dbReference type="SUPFAM" id="SSF103657">
    <property type="entry name" value="BAR/IMD domain-like"/>
    <property type="match status" value="1"/>
</dbReference>
<dbReference type="Pfam" id="PF00130">
    <property type="entry name" value="C1_1"/>
    <property type="match status" value="1"/>
</dbReference>
<dbReference type="GO" id="GO:0008270">
    <property type="term" value="F:zinc ion binding"/>
    <property type="evidence" value="ECO:0007669"/>
    <property type="project" value="UniProtKB-KW"/>
</dbReference>
<feature type="coiled-coil region" evidence="7">
    <location>
        <begin position="303"/>
        <end position="425"/>
    </location>
</feature>
<keyword evidence="2" id="KW-0479">Metal-binding</keyword>
<dbReference type="PROSITE" id="PS50238">
    <property type="entry name" value="RHOGAP"/>
    <property type="match status" value="1"/>
</dbReference>
<gene>
    <name evidence="12" type="ORF">BXYJ_LOCUS3891</name>
</gene>
<dbReference type="PROSITE" id="PS00479">
    <property type="entry name" value="ZF_DAG_PE_1"/>
    <property type="match status" value="1"/>
</dbReference>
<keyword evidence="5 6" id="KW-0175">Coiled coil</keyword>
<dbReference type="PANTHER" id="PTHR15228:SF25">
    <property type="entry name" value="F-BAR DOMAIN-CONTAINING PROTEIN"/>
    <property type="match status" value="1"/>
</dbReference>
<dbReference type="Proteomes" id="UP000659654">
    <property type="component" value="Unassembled WGS sequence"/>
</dbReference>
<dbReference type="PANTHER" id="PTHR15228">
    <property type="entry name" value="SPERMATHECAL PHYSIOLOGY VARIANT"/>
    <property type="match status" value="1"/>
</dbReference>
<dbReference type="Gene3D" id="1.20.1270.60">
    <property type="entry name" value="Arfaptin homology (AH) domain/BAR domain"/>
    <property type="match status" value="1"/>
</dbReference>
<feature type="region of interest" description="Disordered" evidence="8">
    <location>
        <begin position="107"/>
        <end position="135"/>
    </location>
</feature>
<dbReference type="InterPro" id="IPR008936">
    <property type="entry name" value="Rho_GTPase_activation_prot"/>
</dbReference>
<dbReference type="CDD" id="cd00159">
    <property type="entry name" value="RhoGAP"/>
    <property type="match status" value="1"/>
</dbReference>
<dbReference type="Gene3D" id="1.10.555.10">
    <property type="entry name" value="Rho GTPase activation protein"/>
    <property type="match status" value="1"/>
</dbReference>
<dbReference type="AlphaFoldDB" id="A0A1I7RPU2"/>
<feature type="compositionally biased region" description="Low complexity" evidence="8">
    <location>
        <begin position="1011"/>
        <end position="1023"/>
    </location>
</feature>
<evidence type="ECO:0000256" key="2">
    <source>
        <dbReference type="ARBA" id="ARBA00022723"/>
    </source>
</evidence>
<evidence type="ECO:0000259" key="11">
    <source>
        <dbReference type="PROSITE" id="PS51741"/>
    </source>
</evidence>
<evidence type="ECO:0000256" key="6">
    <source>
        <dbReference type="PROSITE-ProRule" id="PRU01077"/>
    </source>
</evidence>
<sequence length="1090" mass="123523">MAVNGQPLLENIFLARPSSPPCHQTDVNQNGKSLDLGRKSLSRFDMILLKTMKSTIELSSLSSDTLINSKTSSSSNSCLSLVSEESGSSDFQLADNDKTFRVVVDPDDEELLDQPNTLSNSESCRSSQSPGPRLVRGMNAVTLDRRISKKTPFKSPALSERNFRSPDCMGSEAPKKNKILRRHSNHQTRVSVTGGASADSDSHVMRELLVRQDNGLEMAFERCKAWSKYATHLLQFVRSRLVMEHEHARNVAKLAEQTKNMLYADANNNPLPLVRVFDDLMESQIDMTSRTEHLVNVLNQRFIATLENRQKDHDHKRRKLKNEWTKQKKQLEQCEDELRRARQNLNLKEGGYMKARDHMIRQVQSVPSRPVIDVNRQKKEIEKRRRNEETALNRKTEAENEVWKLEREQEERRRAVQELRLITIDELCDLIRHCDLTTTACASHYVKAFADLWTLLPQEYNRLAHAIRENSPGSEYMSFLQSLPGRSISSASLLRGSTSTAGEKADEDFGNSSLSMATSSGESAPTTARRRNALNADEHIDYIAETSHRRQKKTRIFDQSLTNVDQSEAAKSHQLQRTRQVTRCAHCEHLVIFDAVKCTICGIVWHKKCLPLLSVVCGPTAHRLTAETAGSRRMSIFGVPLIGHLQAQRRQVPIILEKCIDELQKRGMNCKGLYRTCGVKSKIEQICVQFEQAGEEGNVDLSEVHPMNLASVVKLYLRKLPEPLMTYELYREWLEVDTNDITESKESLKSLCERLPQQNHDTFKFLLMHLRRVSWFELENLMTPANLAAVISPSLIWNKSSNTGPSTPTSFSSSSTGTGAQTSVINDAHQQTKVVELLIQYVYDIFDEDMTADWKKFFEIYPDVEEPKQADPETEAKLSKETKPEFNLDDEDDMNEYDIDDEVQGSVQELSLPESSYPVPRGNYGANLPPGRQLANTSAGDKYKLGKQRSFTTSILVSPQSDRKVILTNKHSYNDRKFSEDQTQKTLKSGEVVVEIRKNQYCMPEYNPKLSTDSSNSRTSGSSHLNRNFGGSTLAISNDFPHVDEDVDEDSSGRQRSSTGRRTSNQKNDDERVCLQNVGVIFTGNDVSYV</sequence>
<dbReference type="Pfam" id="PF00620">
    <property type="entry name" value="RhoGAP"/>
    <property type="match status" value="1"/>
</dbReference>
<keyword evidence="4" id="KW-0862">Zinc</keyword>
<dbReference type="SMR" id="A0A1I7RPU2"/>
<evidence type="ECO:0000259" key="10">
    <source>
        <dbReference type="PROSITE" id="PS50238"/>
    </source>
</evidence>
<organism evidence="13 15">
    <name type="scientific">Bursaphelenchus xylophilus</name>
    <name type="common">Pinewood nematode worm</name>
    <name type="synonym">Aphelenchoides xylophilus</name>
    <dbReference type="NCBI Taxonomy" id="6326"/>
    <lineage>
        <taxon>Eukaryota</taxon>
        <taxon>Metazoa</taxon>
        <taxon>Ecdysozoa</taxon>
        <taxon>Nematoda</taxon>
        <taxon>Chromadorea</taxon>
        <taxon>Rhabditida</taxon>
        <taxon>Tylenchina</taxon>
        <taxon>Tylenchomorpha</taxon>
        <taxon>Aphelenchoidea</taxon>
        <taxon>Aphelenchoididae</taxon>
        <taxon>Bursaphelenchus</taxon>
    </lineage>
</organism>
<feature type="region of interest" description="Disordered" evidence="8">
    <location>
        <begin position="1005"/>
        <end position="1070"/>
    </location>
</feature>
<dbReference type="Pfam" id="PF22699">
    <property type="entry name" value="GMIP-like_FCH"/>
    <property type="match status" value="1"/>
</dbReference>
<feature type="compositionally biased region" description="Polar residues" evidence="8">
    <location>
        <begin position="510"/>
        <end position="526"/>
    </location>
</feature>
<dbReference type="SMART" id="SM00324">
    <property type="entry name" value="RhoGAP"/>
    <property type="match status" value="1"/>
</dbReference>
<dbReference type="InterPro" id="IPR031160">
    <property type="entry name" value="F_BAR_dom"/>
</dbReference>
<dbReference type="InterPro" id="IPR054713">
    <property type="entry name" value="GMIP/FCHO2-like_FCH"/>
</dbReference>
<dbReference type="InterPro" id="IPR046349">
    <property type="entry name" value="C1-like_sf"/>
</dbReference>
<evidence type="ECO:0000313" key="13">
    <source>
        <dbReference type="Proteomes" id="UP000095284"/>
    </source>
</evidence>
<dbReference type="EMBL" id="CAJFCV020000002">
    <property type="protein sequence ID" value="CAG9096622.1"/>
    <property type="molecule type" value="Genomic_DNA"/>
</dbReference>
<dbReference type="PROSITE" id="PS50081">
    <property type="entry name" value="ZF_DAG_PE_2"/>
    <property type="match status" value="1"/>
</dbReference>
<dbReference type="GO" id="GO:0051056">
    <property type="term" value="P:regulation of small GTPase mediated signal transduction"/>
    <property type="evidence" value="ECO:0007669"/>
    <property type="project" value="UniProtKB-ARBA"/>
</dbReference>
<dbReference type="Proteomes" id="UP000582659">
    <property type="component" value="Unassembled WGS sequence"/>
</dbReference>
<dbReference type="InterPro" id="IPR000198">
    <property type="entry name" value="RhoGAP_dom"/>
</dbReference>
<dbReference type="InterPro" id="IPR027267">
    <property type="entry name" value="AH/BAR_dom_sf"/>
</dbReference>
<feature type="compositionally biased region" description="Polar residues" evidence="8">
    <location>
        <begin position="1024"/>
        <end position="1036"/>
    </location>
</feature>
<keyword evidence="14" id="KW-1185">Reference proteome</keyword>
<evidence type="ECO:0000313" key="15">
    <source>
        <dbReference type="WBParaSite" id="BXY_0273300.1"/>
    </source>
</evidence>
<dbReference type="OrthoDB" id="79452at2759"/>
<dbReference type="InterPro" id="IPR051025">
    <property type="entry name" value="RhoGAP"/>
</dbReference>
<dbReference type="GO" id="GO:0005096">
    <property type="term" value="F:GTPase activator activity"/>
    <property type="evidence" value="ECO:0007669"/>
    <property type="project" value="UniProtKB-KW"/>
</dbReference>
<feature type="region of interest" description="Disordered" evidence="8">
    <location>
        <begin position="499"/>
        <end position="531"/>
    </location>
</feature>
<evidence type="ECO:0000313" key="12">
    <source>
        <dbReference type="EMBL" id="CAD5215161.1"/>
    </source>
</evidence>
<dbReference type="Proteomes" id="UP000095284">
    <property type="component" value="Unplaced"/>
</dbReference>
<evidence type="ECO:0000256" key="4">
    <source>
        <dbReference type="ARBA" id="ARBA00022833"/>
    </source>
</evidence>
<name>A0A1I7RPU2_BURXY</name>
<dbReference type="InterPro" id="IPR002219">
    <property type="entry name" value="PKC_DAG/PE"/>
</dbReference>
<proteinExistence type="predicted"/>
<evidence type="ECO:0000256" key="8">
    <source>
        <dbReference type="SAM" id="MobiDB-lite"/>
    </source>
</evidence>
<dbReference type="SMART" id="SM00109">
    <property type="entry name" value="C1"/>
    <property type="match status" value="1"/>
</dbReference>
<dbReference type="Gene3D" id="3.30.60.20">
    <property type="match status" value="1"/>
</dbReference>
<feature type="domain" description="Phorbol-ester/DAG-type" evidence="9">
    <location>
        <begin position="572"/>
        <end position="617"/>
    </location>
</feature>
<dbReference type="SUPFAM" id="SSF48350">
    <property type="entry name" value="GTPase activation domain, GAP"/>
    <property type="match status" value="1"/>
</dbReference>
<reference evidence="12" key="2">
    <citation type="submission" date="2020-09" db="EMBL/GenBank/DDBJ databases">
        <authorList>
            <person name="Kikuchi T."/>
        </authorList>
    </citation>
    <scope>NUCLEOTIDE SEQUENCE</scope>
    <source>
        <strain evidence="12">Ka4C1</strain>
    </source>
</reference>
<feature type="compositionally biased region" description="Polar residues" evidence="8">
    <location>
        <begin position="114"/>
        <end position="130"/>
    </location>
</feature>
<keyword evidence="3" id="KW-0863">Zinc-finger</keyword>